<comment type="caution">
    <text evidence="2">The sequence shown here is derived from an EMBL/GenBank/DDBJ whole genome shotgun (WGS) entry which is preliminary data.</text>
</comment>
<keyword evidence="3" id="KW-1185">Reference proteome</keyword>
<evidence type="ECO:0000259" key="1">
    <source>
        <dbReference type="Pfam" id="PF09413"/>
    </source>
</evidence>
<reference evidence="2 3" key="1">
    <citation type="submission" date="2018-06" db="EMBL/GenBank/DDBJ databases">
        <title>Genomic Encyclopedia of Type Strains, Phase III (KMG-III): the genomes of soil and plant-associated and newly described type strains.</title>
        <authorList>
            <person name="Whitman W."/>
        </authorList>
    </citation>
    <scope>NUCLEOTIDE SEQUENCE [LARGE SCALE GENOMIC DNA]</scope>
    <source>
        <strain evidence="2 3">ORS 1419</strain>
    </source>
</reference>
<gene>
    <name evidence="2" type="ORF">C7477_101239</name>
</gene>
<evidence type="ECO:0000313" key="2">
    <source>
        <dbReference type="EMBL" id="PYE90565.1"/>
    </source>
</evidence>
<dbReference type="OrthoDB" id="5297170at2"/>
<protein>
    <submittedName>
        <fullName evidence="2">Putative signal transducing protein</fullName>
    </submittedName>
</protein>
<sequence>MIEMMRTNDLVLISFAEALLTEAGIGHFVADSNMSIIEGSLGVLPRRLMVDKQEARRAHRILTDAGLEHELRPTARPIGRAGDTV</sequence>
<accession>A0A318TBF5</accession>
<evidence type="ECO:0000313" key="3">
    <source>
        <dbReference type="Proteomes" id="UP000247454"/>
    </source>
</evidence>
<dbReference type="Proteomes" id="UP000247454">
    <property type="component" value="Unassembled WGS sequence"/>
</dbReference>
<feature type="domain" description="DUF2007" evidence="1">
    <location>
        <begin position="1"/>
        <end position="65"/>
    </location>
</feature>
<dbReference type="SUPFAM" id="SSF54913">
    <property type="entry name" value="GlnB-like"/>
    <property type="match status" value="1"/>
</dbReference>
<dbReference type="AlphaFoldDB" id="A0A318TBF5"/>
<dbReference type="RefSeq" id="WP_110747925.1">
    <property type="nucleotide sequence ID" value="NZ_QJTF01000001.1"/>
</dbReference>
<dbReference type="EMBL" id="QJTF01000001">
    <property type="protein sequence ID" value="PYE90565.1"/>
    <property type="molecule type" value="Genomic_DNA"/>
</dbReference>
<proteinExistence type="predicted"/>
<dbReference type="InterPro" id="IPR018551">
    <property type="entry name" value="DUF2007"/>
</dbReference>
<organism evidence="2 3">
    <name type="scientific">Phyllobacterium leguminum</name>
    <dbReference type="NCBI Taxonomy" id="314237"/>
    <lineage>
        <taxon>Bacteria</taxon>
        <taxon>Pseudomonadati</taxon>
        <taxon>Pseudomonadota</taxon>
        <taxon>Alphaproteobacteria</taxon>
        <taxon>Hyphomicrobiales</taxon>
        <taxon>Phyllobacteriaceae</taxon>
        <taxon>Phyllobacterium</taxon>
    </lineage>
</organism>
<dbReference type="InterPro" id="IPR011322">
    <property type="entry name" value="N-reg_PII-like_a/b"/>
</dbReference>
<dbReference type="Pfam" id="PF09413">
    <property type="entry name" value="DUF2007"/>
    <property type="match status" value="1"/>
</dbReference>
<dbReference type="Gene3D" id="3.30.70.790">
    <property type="entry name" value="UreE, C-terminal domain"/>
    <property type="match status" value="1"/>
</dbReference>
<name>A0A318TBF5_9HYPH</name>